<accession>A0A1G2DZR5</accession>
<organism evidence="1 2">
    <name type="scientific">Candidatus Lloydbacteria bacterium RIFOXYC12_FULL_46_25</name>
    <dbReference type="NCBI Taxonomy" id="1798670"/>
    <lineage>
        <taxon>Bacteria</taxon>
        <taxon>Candidatus Lloydiibacteriota</taxon>
    </lineage>
</organism>
<proteinExistence type="predicted"/>
<evidence type="ECO:0000313" key="1">
    <source>
        <dbReference type="EMBL" id="OGZ18902.1"/>
    </source>
</evidence>
<comment type="caution">
    <text evidence="1">The sequence shown here is derived from an EMBL/GenBank/DDBJ whole genome shotgun (WGS) entry which is preliminary data.</text>
</comment>
<sequence length="81" mass="8210">MSAGGCGGGCRCAGDAPEIKNDTECAVPGEPLMLDANGKCPCGKSVEDCCHKDELSSSEHNHALDELCEAPGNESPCGGDK</sequence>
<dbReference type="AlphaFoldDB" id="A0A1G2DZR5"/>
<dbReference type="Proteomes" id="UP000178106">
    <property type="component" value="Unassembled WGS sequence"/>
</dbReference>
<gene>
    <name evidence="1" type="ORF">A2494_03870</name>
</gene>
<dbReference type="EMBL" id="MHLU01000076">
    <property type="protein sequence ID" value="OGZ18902.1"/>
    <property type="molecule type" value="Genomic_DNA"/>
</dbReference>
<reference evidence="1 2" key="1">
    <citation type="journal article" date="2016" name="Nat. Commun.">
        <title>Thousands of microbial genomes shed light on interconnected biogeochemical processes in an aquifer system.</title>
        <authorList>
            <person name="Anantharaman K."/>
            <person name="Brown C.T."/>
            <person name="Hug L.A."/>
            <person name="Sharon I."/>
            <person name="Castelle C.J."/>
            <person name="Probst A.J."/>
            <person name="Thomas B.C."/>
            <person name="Singh A."/>
            <person name="Wilkins M.J."/>
            <person name="Karaoz U."/>
            <person name="Brodie E.L."/>
            <person name="Williams K.H."/>
            <person name="Hubbard S.S."/>
            <person name="Banfield J.F."/>
        </authorList>
    </citation>
    <scope>NUCLEOTIDE SEQUENCE [LARGE SCALE GENOMIC DNA]</scope>
</reference>
<evidence type="ECO:0000313" key="2">
    <source>
        <dbReference type="Proteomes" id="UP000178106"/>
    </source>
</evidence>
<protein>
    <submittedName>
        <fullName evidence="1">Uncharacterized protein</fullName>
    </submittedName>
</protein>
<name>A0A1G2DZR5_9BACT</name>